<evidence type="ECO:0000313" key="4">
    <source>
        <dbReference type="Proteomes" id="UP001321486"/>
    </source>
</evidence>
<gene>
    <name evidence="3" type="ORF">GCM10025867_26410</name>
</gene>
<proteinExistence type="predicted"/>
<accession>A0ABM8GPR1</accession>
<evidence type="ECO:0000256" key="2">
    <source>
        <dbReference type="SAM" id="Phobius"/>
    </source>
</evidence>
<keyword evidence="4" id="KW-1185">Reference proteome</keyword>
<feature type="compositionally biased region" description="Low complexity" evidence="1">
    <location>
        <begin position="151"/>
        <end position="168"/>
    </location>
</feature>
<keyword evidence="2" id="KW-0472">Membrane</keyword>
<keyword evidence="2" id="KW-0812">Transmembrane</keyword>
<feature type="region of interest" description="Disordered" evidence="1">
    <location>
        <begin position="146"/>
        <end position="175"/>
    </location>
</feature>
<protein>
    <submittedName>
        <fullName evidence="3">Uncharacterized protein</fullName>
    </submittedName>
</protein>
<name>A0ABM8GPR1_9MICO</name>
<sequence length="175" mass="17939">MDADTLANIIQVVATLIALVGLAVSFVFSWQGQKLQKQQAIESAAEAAESNRAAQAAAQRAAASAALTIDDLARIAVALEKLAAERPAATSPGGRFEAKAAPAAPVAAVWRLTHGGGDDYRLANVGTAAAFDVWVGGAASSTVHTAWTRGRGSPPAAPSVSARPCARPRSTRRSR</sequence>
<evidence type="ECO:0000313" key="3">
    <source>
        <dbReference type="EMBL" id="BDZ50400.1"/>
    </source>
</evidence>
<keyword evidence="2" id="KW-1133">Transmembrane helix</keyword>
<feature type="transmembrane region" description="Helical" evidence="2">
    <location>
        <begin position="6"/>
        <end position="28"/>
    </location>
</feature>
<dbReference type="Proteomes" id="UP001321486">
    <property type="component" value="Chromosome"/>
</dbReference>
<dbReference type="EMBL" id="AP027732">
    <property type="protein sequence ID" value="BDZ50400.1"/>
    <property type="molecule type" value="Genomic_DNA"/>
</dbReference>
<reference evidence="4" key="1">
    <citation type="journal article" date="2019" name="Int. J. Syst. Evol. Microbiol.">
        <title>The Global Catalogue of Microorganisms (GCM) 10K type strain sequencing project: providing services to taxonomists for standard genome sequencing and annotation.</title>
        <authorList>
            <consortium name="The Broad Institute Genomics Platform"/>
            <consortium name="The Broad Institute Genome Sequencing Center for Infectious Disease"/>
            <person name="Wu L."/>
            <person name="Ma J."/>
        </authorList>
    </citation>
    <scope>NUCLEOTIDE SEQUENCE [LARGE SCALE GENOMIC DNA]</scope>
    <source>
        <strain evidence="4">NBRC 108728</strain>
    </source>
</reference>
<evidence type="ECO:0000256" key="1">
    <source>
        <dbReference type="SAM" id="MobiDB-lite"/>
    </source>
</evidence>
<organism evidence="3 4">
    <name type="scientific">Frondihabitans sucicola</name>
    <dbReference type="NCBI Taxonomy" id="1268041"/>
    <lineage>
        <taxon>Bacteria</taxon>
        <taxon>Bacillati</taxon>
        <taxon>Actinomycetota</taxon>
        <taxon>Actinomycetes</taxon>
        <taxon>Micrococcales</taxon>
        <taxon>Microbacteriaceae</taxon>
        <taxon>Frondihabitans</taxon>
    </lineage>
</organism>
<dbReference type="RefSeq" id="WP_286343433.1">
    <property type="nucleotide sequence ID" value="NZ_AP027732.1"/>
</dbReference>